<dbReference type="SUPFAM" id="SSF51556">
    <property type="entry name" value="Metallo-dependent hydrolases"/>
    <property type="match status" value="1"/>
</dbReference>
<reference evidence="7" key="1">
    <citation type="submission" date="2017-05" db="EMBL/GenBank/DDBJ databases">
        <authorList>
            <person name="Varghese N."/>
            <person name="Submissions S."/>
        </authorList>
    </citation>
    <scope>NUCLEOTIDE SEQUENCE</scope>
    <source>
        <strain evidence="7">DSM 45262</strain>
    </source>
</reference>
<sequence>MITRTMAEHQNLLDVVMGRKAPSRIIRGGQILNVHTGRLEEKDIALAGRWIAYVGQLEESGLLLEGAGCEDDVSGCVLVPGYIEPHAHPCQIYQPLTLASHVVQRGTTTMVCDTLPFFMQLEAFELLTLFDGLQSSPVKLLWWGRLDSQTHLSEAESAKLFSMERMQSILRLPHVAQAGELSDWMPLLAGDKEKNACLLDAWGRGKRIEGHAPGASTRTLSRLAALGVTGDHESITPEEVWRRLELGYMVTLRHSSIRPDLPELLAGLLAHGDVPWHRLMMTTDGATPPYLAEGFTDYLLKLALEQGVDPVQAYRMVTVNPAVYYRLDERLGSISPGRLADINVLASLDVPTPIKVLNEGEWVDSSFPLGTEPPVLPAGYRAWGGRFQLTPDEWRVPHTEEGTVPVINLLNAVITKLTMEAAPSPVGSRLVPEEDDRLAVFLVDRNGNWKTGAYLRGFAQGIDGLASSYTCTHDLLVIGQDAEAMAQAANYVIAQNGGIYWLQGGEERFYLPLPILGTMSDLDLEELIPQCQALAERLREAGYTHLDPIYTLQFLTSTHLPQVRLTNAGVMSVKKNKIITPSLGRNE</sequence>
<dbReference type="GO" id="GO:0000034">
    <property type="term" value="F:adenine deaminase activity"/>
    <property type="evidence" value="ECO:0007669"/>
    <property type="project" value="UniProtKB-EC"/>
</dbReference>
<comment type="caution">
    <text evidence="7">The sequence shown here is derived from an EMBL/GenBank/DDBJ whole genome shotgun (WGS) entry which is preliminary data.</text>
</comment>
<feature type="domain" description="Adenine deaminase C-terminal" evidence="6">
    <location>
        <begin position="414"/>
        <end position="576"/>
    </location>
</feature>
<evidence type="ECO:0000256" key="4">
    <source>
        <dbReference type="ARBA" id="ARBA00047720"/>
    </source>
</evidence>
<dbReference type="InterPro" id="IPR006680">
    <property type="entry name" value="Amidohydro-rel"/>
</dbReference>
<dbReference type="Pfam" id="PF01979">
    <property type="entry name" value="Amidohydro_1"/>
    <property type="match status" value="1"/>
</dbReference>
<protein>
    <recommendedName>
        <fullName evidence="2">adenine deaminase</fullName>
        <ecNumber evidence="2">3.5.4.2</ecNumber>
    </recommendedName>
</protein>
<feature type="domain" description="Amidohydrolase-related" evidence="5">
    <location>
        <begin position="77"/>
        <end position="364"/>
    </location>
</feature>
<dbReference type="SUPFAM" id="SSF51338">
    <property type="entry name" value="Composite domain of metallo-dependent hydrolases"/>
    <property type="match status" value="1"/>
</dbReference>
<keyword evidence="3" id="KW-0378">Hydrolase</keyword>
<dbReference type="PANTHER" id="PTHR11113:SF6">
    <property type="entry name" value="ADENINE DEAMINASE YERA-RELATED"/>
    <property type="match status" value="1"/>
</dbReference>
<dbReference type="Pfam" id="PF13382">
    <property type="entry name" value="Adenine_deam_C"/>
    <property type="match status" value="1"/>
</dbReference>
<dbReference type="EC" id="3.5.4.2" evidence="2"/>
<accession>A0AA46AH47</accession>
<evidence type="ECO:0000313" key="8">
    <source>
        <dbReference type="Proteomes" id="UP001157946"/>
    </source>
</evidence>
<comment type="similarity">
    <text evidence="1">Belongs to the metallo-dependent hydrolases superfamily. Adenine deaminase family.</text>
</comment>
<evidence type="ECO:0000256" key="1">
    <source>
        <dbReference type="ARBA" id="ARBA00006773"/>
    </source>
</evidence>
<dbReference type="Gene3D" id="2.30.40.10">
    <property type="entry name" value="Urease, subunit C, domain 1"/>
    <property type="match status" value="1"/>
</dbReference>
<dbReference type="InterPro" id="IPR011059">
    <property type="entry name" value="Metal-dep_hydrolase_composite"/>
</dbReference>
<dbReference type="InterPro" id="IPR032466">
    <property type="entry name" value="Metal_Hydrolase"/>
</dbReference>
<keyword evidence="8" id="KW-1185">Reference proteome</keyword>
<dbReference type="Proteomes" id="UP001157946">
    <property type="component" value="Unassembled WGS sequence"/>
</dbReference>
<evidence type="ECO:0000313" key="7">
    <source>
        <dbReference type="EMBL" id="SMP34333.1"/>
    </source>
</evidence>
<dbReference type="AlphaFoldDB" id="A0AA46AH47"/>
<dbReference type="Gene3D" id="3.20.20.140">
    <property type="entry name" value="Metal-dependent hydrolases"/>
    <property type="match status" value="1"/>
</dbReference>
<dbReference type="RefSeq" id="WP_284724642.1">
    <property type="nucleotide sequence ID" value="NZ_FXTU01000011.1"/>
</dbReference>
<name>A0AA46AH47_9BACL</name>
<dbReference type="EMBL" id="FXTU01000011">
    <property type="protein sequence ID" value="SMP34333.1"/>
    <property type="molecule type" value="Genomic_DNA"/>
</dbReference>
<dbReference type="InterPro" id="IPR026912">
    <property type="entry name" value="Adenine_deam_C"/>
</dbReference>
<evidence type="ECO:0000256" key="2">
    <source>
        <dbReference type="ARBA" id="ARBA00012782"/>
    </source>
</evidence>
<gene>
    <name evidence="7" type="ORF">SAMN06265361_11121</name>
</gene>
<evidence type="ECO:0000259" key="5">
    <source>
        <dbReference type="Pfam" id="PF01979"/>
    </source>
</evidence>
<evidence type="ECO:0000259" key="6">
    <source>
        <dbReference type="Pfam" id="PF13382"/>
    </source>
</evidence>
<evidence type="ECO:0000256" key="3">
    <source>
        <dbReference type="ARBA" id="ARBA00022801"/>
    </source>
</evidence>
<comment type="catalytic activity">
    <reaction evidence="4">
        <text>adenine + H2O + H(+) = hypoxanthine + NH4(+)</text>
        <dbReference type="Rhea" id="RHEA:23688"/>
        <dbReference type="ChEBI" id="CHEBI:15377"/>
        <dbReference type="ChEBI" id="CHEBI:15378"/>
        <dbReference type="ChEBI" id="CHEBI:16708"/>
        <dbReference type="ChEBI" id="CHEBI:17368"/>
        <dbReference type="ChEBI" id="CHEBI:28938"/>
        <dbReference type="EC" id="3.5.4.2"/>
    </reaction>
</comment>
<organism evidence="7 8">
    <name type="scientific">Laceyella tengchongensis</name>
    <dbReference type="NCBI Taxonomy" id="574699"/>
    <lineage>
        <taxon>Bacteria</taxon>
        <taxon>Bacillati</taxon>
        <taxon>Bacillota</taxon>
        <taxon>Bacilli</taxon>
        <taxon>Bacillales</taxon>
        <taxon>Thermoactinomycetaceae</taxon>
        <taxon>Laceyella</taxon>
    </lineage>
</organism>
<dbReference type="PANTHER" id="PTHR11113">
    <property type="entry name" value="N-ACETYLGLUCOSAMINE-6-PHOSPHATE DEACETYLASE"/>
    <property type="match status" value="1"/>
</dbReference>
<proteinExistence type="inferred from homology"/>